<proteinExistence type="predicted"/>
<keyword evidence="2" id="KW-1185">Reference proteome</keyword>
<reference evidence="1 2" key="1">
    <citation type="submission" date="2019-03" db="EMBL/GenBank/DDBJ databases">
        <title>Paraburkholderia sp. 4M-K11, isolated from subtropical forest soil.</title>
        <authorList>
            <person name="Gao Z.-H."/>
            <person name="Qiu L.-H."/>
        </authorList>
    </citation>
    <scope>NUCLEOTIDE SEQUENCE [LARGE SCALE GENOMIC DNA]</scope>
    <source>
        <strain evidence="1 2">4M-K11</strain>
    </source>
</reference>
<evidence type="ECO:0000313" key="2">
    <source>
        <dbReference type="Proteomes" id="UP000295722"/>
    </source>
</evidence>
<gene>
    <name evidence="1" type="ORF">EYW47_36155</name>
</gene>
<dbReference type="AlphaFoldDB" id="A0A4R5LZT6"/>
<sequence length="82" mass="9208">MSYDFAEKDLAHIRHVLSHLEQSAAGARVFETGPMASLDYWQARVRAILAMPMLSTHAQKQAKDLLGRLERLKDLRRCAAGS</sequence>
<organism evidence="1 2">
    <name type="scientific">Paraburkholderia silviterrae</name>
    <dbReference type="NCBI Taxonomy" id="2528715"/>
    <lineage>
        <taxon>Bacteria</taxon>
        <taxon>Pseudomonadati</taxon>
        <taxon>Pseudomonadota</taxon>
        <taxon>Betaproteobacteria</taxon>
        <taxon>Burkholderiales</taxon>
        <taxon>Burkholderiaceae</taxon>
        <taxon>Paraburkholderia</taxon>
    </lineage>
</organism>
<protein>
    <submittedName>
        <fullName evidence="1">Uncharacterized protein</fullName>
    </submittedName>
</protein>
<dbReference type="Proteomes" id="UP000295722">
    <property type="component" value="Unassembled WGS sequence"/>
</dbReference>
<accession>A0A4R5LZT6</accession>
<dbReference type="EMBL" id="SMRP01000037">
    <property type="protein sequence ID" value="TDG17954.1"/>
    <property type="molecule type" value="Genomic_DNA"/>
</dbReference>
<dbReference type="OrthoDB" id="9109066at2"/>
<comment type="caution">
    <text evidence="1">The sequence shown here is derived from an EMBL/GenBank/DDBJ whole genome shotgun (WGS) entry which is preliminary data.</text>
</comment>
<dbReference type="RefSeq" id="WP_133199601.1">
    <property type="nucleotide sequence ID" value="NZ_JBHUCW010000044.1"/>
</dbReference>
<evidence type="ECO:0000313" key="1">
    <source>
        <dbReference type="EMBL" id="TDG17954.1"/>
    </source>
</evidence>
<name>A0A4R5LZT6_9BURK</name>